<dbReference type="InterPro" id="IPR027417">
    <property type="entry name" value="P-loop_NTPase"/>
</dbReference>
<evidence type="ECO:0000256" key="4">
    <source>
        <dbReference type="ARBA" id="ARBA00022917"/>
    </source>
</evidence>
<dbReference type="Pfam" id="PF00009">
    <property type="entry name" value="GTP_EFTU"/>
    <property type="match status" value="1"/>
</dbReference>
<dbReference type="CDD" id="cd01883">
    <property type="entry name" value="EF1_alpha"/>
    <property type="match status" value="1"/>
</dbReference>
<dbReference type="PANTHER" id="PTHR23115">
    <property type="entry name" value="TRANSLATION FACTOR"/>
    <property type="match status" value="1"/>
</dbReference>
<dbReference type="Pfam" id="PF03143">
    <property type="entry name" value="GTP_EFTU_D3"/>
    <property type="match status" value="1"/>
</dbReference>
<comment type="similarity">
    <text evidence="1">Belongs to the TRAFAC class translation factor GTPase superfamily. Classic translation factor GTPase family. EF-Tu/EF-1A subfamily.</text>
</comment>
<dbReference type="Gene3D" id="3.40.50.300">
    <property type="entry name" value="P-loop containing nucleotide triphosphate hydrolases"/>
    <property type="match status" value="1"/>
</dbReference>
<dbReference type="InterPro" id="IPR009001">
    <property type="entry name" value="Transl_elong_EF1A/Init_IF2_C"/>
</dbReference>
<evidence type="ECO:0000256" key="5">
    <source>
        <dbReference type="ARBA" id="ARBA00023134"/>
    </source>
</evidence>
<evidence type="ECO:0000313" key="7">
    <source>
        <dbReference type="EMBL" id="UTX43438.1"/>
    </source>
</evidence>
<dbReference type="GO" id="GO:0003924">
    <property type="term" value="F:GTPase activity"/>
    <property type="evidence" value="ECO:0007669"/>
    <property type="project" value="InterPro"/>
</dbReference>
<dbReference type="InterPro" id="IPR000795">
    <property type="entry name" value="T_Tr_GTP-bd_dom"/>
</dbReference>
<dbReference type="GO" id="GO:0005525">
    <property type="term" value="F:GTP binding"/>
    <property type="evidence" value="ECO:0007669"/>
    <property type="project" value="UniProtKB-KW"/>
</dbReference>
<evidence type="ECO:0000256" key="3">
    <source>
        <dbReference type="ARBA" id="ARBA00022768"/>
    </source>
</evidence>
<keyword evidence="5" id="KW-0342">GTP-binding</keyword>
<accession>A0A9Q9CAP1</accession>
<gene>
    <name evidence="7" type="ORF">GPU96_06g11900</name>
</gene>
<dbReference type="Gene3D" id="2.40.30.10">
    <property type="entry name" value="Translation factors"/>
    <property type="match status" value="2"/>
</dbReference>
<reference evidence="7" key="1">
    <citation type="submission" date="2022-08" db="EMBL/GenBank/DDBJ databases">
        <title>Encephalitozoon hellem ATCC 50604 Complete Genome.</title>
        <authorList>
            <person name="Mascarenhas dos Santos A.C."/>
            <person name="Julian A.T."/>
            <person name="Pombert J.-F."/>
        </authorList>
    </citation>
    <scope>NUCLEOTIDE SEQUENCE</scope>
    <source>
        <strain evidence="7">ATCC 50604</strain>
    </source>
</reference>
<feature type="domain" description="Tr-type G" evidence="6">
    <location>
        <begin position="11"/>
        <end position="229"/>
    </location>
</feature>
<keyword evidence="3 7" id="KW-0251">Elongation factor</keyword>
<name>A0A9Q9CAP1_ENCHE</name>
<organism evidence="7 8">
    <name type="scientific">Encephalitozoon hellem</name>
    <name type="common">Microsporidian parasite</name>
    <dbReference type="NCBI Taxonomy" id="27973"/>
    <lineage>
        <taxon>Eukaryota</taxon>
        <taxon>Fungi</taxon>
        <taxon>Fungi incertae sedis</taxon>
        <taxon>Microsporidia</taxon>
        <taxon>Unikaryonidae</taxon>
        <taxon>Encephalitozoon</taxon>
    </lineage>
</organism>
<dbReference type="PROSITE" id="PS51722">
    <property type="entry name" value="G_TR_2"/>
    <property type="match status" value="1"/>
</dbReference>
<dbReference type="EMBL" id="CP075152">
    <property type="protein sequence ID" value="UTX43438.1"/>
    <property type="molecule type" value="Genomic_DNA"/>
</dbReference>
<sequence length="424" mass="47612">MDLEKVRISRKKVVNIVFVGHVDAGKSTICGQILVQMGLVDQRTLEKYKQMSREQNRESWYLSWCLDINPEERERGKTTEVGSASFELPHRRINILDAPGHNQFVFEMINGANRADVGILVISARINEFEAGFEKGGQTREHIFLLKAGSVQRLIVLVNKMDDPSVKWSKERFDEIKDKVGSFVKRMFPSPIFIPVSGFTGEYIKEKGTCSWYGGDSFLSELDKINIPRKPDAPLAITVTEKVKLMGTTVLFGKVECGKVVPDMAVKILPQNTRNAISAIMDEEEVEIEEGEPGDVVKLKLKEEADDVSVGSKILDVNNMDYKSTQEFTCGLNILDSDTIISSGYTCILHVGIVTVQCKIKEIRDINNKKIRFCRHGSKVLAKIVASSPICVFHGSRDEDERQRFALRLESKTIAVGVIRAIKE</sequence>
<dbReference type="InterPro" id="IPR009000">
    <property type="entry name" value="Transl_B-barrel_sf"/>
</dbReference>
<dbReference type="SUPFAM" id="SSF50465">
    <property type="entry name" value="EF-Tu/eEF-1alpha/eIF2-gamma C-terminal domain"/>
    <property type="match status" value="1"/>
</dbReference>
<keyword evidence="4" id="KW-0648">Protein biosynthesis</keyword>
<evidence type="ECO:0000256" key="1">
    <source>
        <dbReference type="ARBA" id="ARBA00007249"/>
    </source>
</evidence>
<keyword evidence="2" id="KW-0547">Nucleotide-binding</keyword>
<dbReference type="Proteomes" id="UP001059546">
    <property type="component" value="Chromosome VI"/>
</dbReference>
<evidence type="ECO:0000256" key="2">
    <source>
        <dbReference type="ARBA" id="ARBA00022741"/>
    </source>
</evidence>
<dbReference type="AlphaFoldDB" id="A0A9Q9CAP1"/>
<dbReference type="PRINTS" id="PR00315">
    <property type="entry name" value="ELONGATNFCT"/>
</dbReference>
<dbReference type="GO" id="GO:0003746">
    <property type="term" value="F:translation elongation factor activity"/>
    <property type="evidence" value="ECO:0007669"/>
    <property type="project" value="UniProtKB-KW"/>
</dbReference>
<dbReference type="InterPro" id="IPR050100">
    <property type="entry name" value="TRAFAC_GTPase_members"/>
</dbReference>
<dbReference type="SUPFAM" id="SSF52540">
    <property type="entry name" value="P-loop containing nucleoside triphosphate hydrolases"/>
    <property type="match status" value="1"/>
</dbReference>
<protein>
    <submittedName>
        <fullName evidence="7">Translation elongation factor 1-alpha</fullName>
    </submittedName>
</protein>
<dbReference type="SUPFAM" id="SSF50447">
    <property type="entry name" value="Translation proteins"/>
    <property type="match status" value="1"/>
</dbReference>
<proteinExistence type="inferred from homology"/>
<evidence type="ECO:0000259" key="6">
    <source>
        <dbReference type="PROSITE" id="PS51722"/>
    </source>
</evidence>
<evidence type="ECO:0000313" key="8">
    <source>
        <dbReference type="Proteomes" id="UP001059546"/>
    </source>
</evidence>
<dbReference type="InterPro" id="IPR004160">
    <property type="entry name" value="Transl_elong_EFTu/EF1A_C"/>
</dbReference>